<dbReference type="EMBL" id="BQKI01000072">
    <property type="protein sequence ID" value="GJN15638.1"/>
    <property type="molecule type" value="Genomic_DNA"/>
</dbReference>
<comment type="caution">
    <text evidence="1">The sequence shown here is derived from an EMBL/GenBank/DDBJ whole genome shotgun (WGS) entry which is preliminary data.</text>
</comment>
<proteinExistence type="predicted"/>
<gene>
    <name evidence="1" type="primary">gb02572</name>
    <name evidence="1" type="ORF">PR202_gb02572</name>
</gene>
<accession>A0AAV5DZF4</accession>
<dbReference type="Proteomes" id="UP001054889">
    <property type="component" value="Unassembled WGS sequence"/>
</dbReference>
<reference evidence="1" key="1">
    <citation type="journal article" date="2018" name="DNA Res.">
        <title>Multiple hybrid de novo genome assembly of finger millet, an orphan allotetraploid crop.</title>
        <authorList>
            <person name="Hatakeyama M."/>
            <person name="Aluri S."/>
            <person name="Balachadran M.T."/>
            <person name="Sivarajan S.R."/>
            <person name="Patrignani A."/>
            <person name="Gruter S."/>
            <person name="Poveda L."/>
            <person name="Shimizu-Inatsugi R."/>
            <person name="Baeten J."/>
            <person name="Francoijs K.J."/>
            <person name="Nataraja K.N."/>
            <person name="Reddy Y.A.N."/>
            <person name="Phadnis S."/>
            <person name="Ravikumar R.L."/>
            <person name="Schlapbach R."/>
            <person name="Sreeman S.M."/>
            <person name="Shimizu K.K."/>
        </authorList>
    </citation>
    <scope>NUCLEOTIDE SEQUENCE</scope>
</reference>
<reference evidence="1" key="2">
    <citation type="submission" date="2021-12" db="EMBL/GenBank/DDBJ databases">
        <title>Resequencing data analysis of finger millet.</title>
        <authorList>
            <person name="Hatakeyama M."/>
            <person name="Aluri S."/>
            <person name="Balachadran M.T."/>
            <person name="Sivarajan S.R."/>
            <person name="Poveda L."/>
            <person name="Shimizu-Inatsugi R."/>
            <person name="Schlapbach R."/>
            <person name="Sreeman S.M."/>
            <person name="Shimizu K.K."/>
        </authorList>
    </citation>
    <scope>NUCLEOTIDE SEQUENCE</scope>
</reference>
<organism evidence="1 2">
    <name type="scientific">Eleusine coracana subsp. coracana</name>
    <dbReference type="NCBI Taxonomy" id="191504"/>
    <lineage>
        <taxon>Eukaryota</taxon>
        <taxon>Viridiplantae</taxon>
        <taxon>Streptophyta</taxon>
        <taxon>Embryophyta</taxon>
        <taxon>Tracheophyta</taxon>
        <taxon>Spermatophyta</taxon>
        <taxon>Magnoliopsida</taxon>
        <taxon>Liliopsida</taxon>
        <taxon>Poales</taxon>
        <taxon>Poaceae</taxon>
        <taxon>PACMAD clade</taxon>
        <taxon>Chloridoideae</taxon>
        <taxon>Cynodonteae</taxon>
        <taxon>Eleusininae</taxon>
        <taxon>Eleusine</taxon>
    </lineage>
</organism>
<keyword evidence="2" id="KW-1185">Reference proteome</keyword>
<sequence>MAQFLLITPPHCLSCLHRLEAASMVWTRGNASAMVTVALAALLAAAATLPAAAATGSPAEGVQPLSKIAIHKTTVLLQPSAYVRASPSLLGEQVSS</sequence>
<evidence type="ECO:0000313" key="1">
    <source>
        <dbReference type="EMBL" id="GJN15638.1"/>
    </source>
</evidence>
<protein>
    <submittedName>
        <fullName evidence="1">Uncharacterized protein</fullName>
    </submittedName>
</protein>
<name>A0AAV5DZF4_ELECO</name>
<evidence type="ECO:0000313" key="2">
    <source>
        <dbReference type="Proteomes" id="UP001054889"/>
    </source>
</evidence>
<dbReference type="AlphaFoldDB" id="A0AAV5DZF4"/>